<evidence type="ECO:0000256" key="1">
    <source>
        <dbReference type="SAM" id="MobiDB-lite"/>
    </source>
</evidence>
<organism evidence="2">
    <name type="scientific">Arundo donax</name>
    <name type="common">Giant reed</name>
    <name type="synonym">Donax arundinaceus</name>
    <dbReference type="NCBI Taxonomy" id="35708"/>
    <lineage>
        <taxon>Eukaryota</taxon>
        <taxon>Viridiplantae</taxon>
        <taxon>Streptophyta</taxon>
        <taxon>Embryophyta</taxon>
        <taxon>Tracheophyta</taxon>
        <taxon>Spermatophyta</taxon>
        <taxon>Magnoliopsida</taxon>
        <taxon>Liliopsida</taxon>
        <taxon>Poales</taxon>
        <taxon>Poaceae</taxon>
        <taxon>PACMAD clade</taxon>
        <taxon>Arundinoideae</taxon>
        <taxon>Arundineae</taxon>
        <taxon>Arundo</taxon>
    </lineage>
</organism>
<feature type="region of interest" description="Disordered" evidence="1">
    <location>
        <begin position="1"/>
        <end position="27"/>
    </location>
</feature>
<protein>
    <submittedName>
        <fullName evidence="2">Uncharacterized protein</fullName>
    </submittedName>
</protein>
<dbReference type="EMBL" id="GBRH01275475">
    <property type="protein sequence ID" value="JAD22420.1"/>
    <property type="molecule type" value="Transcribed_RNA"/>
</dbReference>
<proteinExistence type="predicted"/>
<feature type="compositionally biased region" description="Basic residues" evidence="1">
    <location>
        <begin position="1"/>
        <end position="16"/>
    </location>
</feature>
<name>A0A0A8YAG6_ARUDO</name>
<reference evidence="2" key="2">
    <citation type="journal article" date="2015" name="Data Brief">
        <title>Shoot transcriptome of the giant reed, Arundo donax.</title>
        <authorList>
            <person name="Barrero R.A."/>
            <person name="Guerrero F.D."/>
            <person name="Moolhuijzen P."/>
            <person name="Goolsby J.A."/>
            <person name="Tidwell J."/>
            <person name="Bellgard S.E."/>
            <person name="Bellgard M.I."/>
        </authorList>
    </citation>
    <scope>NUCLEOTIDE SEQUENCE</scope>
    <source>
        <tissue evidence="2">Shoot tissue taken approximately 20 cm above the soil surface</tissue>
    </source>
</reference>
<sequence length="27" mass="3269">MGWSRSRRRLRLKRKPSMSGAPPWNAW</sequence>
<reference evidence="2" key="1">
    <citation type="submission" date="2014-09" db="EMBL/GenBank/DDBJ databases">
        <authorList>
            <person name="Magalhaes I.L.F."/>
            <person name="Oliveira U."/>
            <person name="Santos F.R."/>
            <person name="Vidigal T.H.D.A."/>
            <person name="Brescovit A.D."/>
            <person name="Santos A.J."/>
        </authorList>
    </citation>
    <scope>NUCLEOTIDE SEQUENCE</scope>
    <source>
        <tissue evidence="2">Shoot tissue taken approximately 20 cm above the soil surface</tissue>
    </source>
</reference>
<dbReference type="AlphaFoldDB" id="A0A0A8YAG6"/>
<accession>A0A0A8YAG6</accession>
<evidence type="ECO:0000313" key="2">
    <source>
        <dbReference type="EMBL" id="JAD22420.1"/>
    </source>
</evidence>